<reference evidence="1 2" key="1">
    <citation type="submission" date="2019-08" db="EMBL/GenBank/DDBJ databases">
        <title>Bradymonadales sp. TMQ2.</title>
        <authorList>
            <person name="Liang Q."/>
        </authorList>
    </citation>
    <scope>NUCLEOTIDE SEQUENCE [LARGE SCALE GENOMIC DNA]</scope>
    <source>
        <strain evidence="1 2">TMQ2</strain>
    </source>
</reference>
<gene>
    <name evidence="1" type="ORF">FRC96_11205</name>
</gene>
<name>A0A5C6X8K5_9DELT</name>
<dbReference type="PIRSF" id="PIRSF033563">
    <property type="entry name" value="UCP033563"/>
    <property type="match status" value="1"/>
</dbReference>
<dbReference type="PANTHER" id="PTHR36454:SF1">
    <property type="entry name" value="DUF1015 DOMAIN-CONTAINING PROTEIN"/>
    <property type="match status" value="1"/>
</dbReference>
<evidence type="ECO:0000313" key="2">
    <source>
        <dbReference type="Proteomes" id="UP000321046"/>
    </source>
</evidence>
<dbReference type="Pfam" id="PF06245">
    <property type="entry name" value="DUF1015"/>
    <property type="match status" value="1"/>
</dbReference>
<dbReference type="OrthoDB" id="9781616at2"/>
<dbReference type="RefSeq" id="WP_146974587.1">
    <property type="nucleotide sequence ID" value="NZ_VOSL01000050.1"/>
</dbReference>
<comment type="caution">
    <text evidence="1">The sequence shown here is derived from an EMBL/GenBank/DDBJ whole genome shotgun (WGS) entry which is preliminary data.</text>
</comment>
<dbReference type="InterPro" id="IPR008323">
    <property type="entry name" value="UCP033563"/>
</dbReference>
<proteinExistence type="predicted"/>
<dbReference type="Proteomes" id="UP000321046">
    <property type="component" value="Unassembled WGS sequence"/>
</dbReference>
<accession>A0A5C6X8K5</accession>
<organism evidence="1 2">
    <name type="scientific">Lujinxingia vulgaris</name>
    <dbReference type="NCBI Taxonomy" id="2600176"/>
    <lineage>
        <taxon>Bacteria</taxon>
        <taxon>Deltaproteobacteria</taxon>
        <taxon>Bradymonadales</taxon>
        <taxon>Lujinxingiaceae</taxon>
        <taxon>Lujinxingia</taxon>
    </lineage>
</organism>
<protein>
    <submittedName>
        <fullName evidence="1">DUF1015 domain-containing protein</fullName>
    </submittedName>
</protein>
<dbReference type="PANTHER" id="PTHR36454">
    <property type="entry name" value="LMO2823 PROTEIN"/>
    <property type="match status" value="1"/>
</dbReference>
<evidence type="ECO:0000313" key="1">
    <source>
        <dbReference type="EMBL" id="TXD35473.1"/>
    </source>
</evidence>
<sequence>MAEVKAFRGVRYDWESMGEQEASRVVAPPYDVIDEAMLGELYRRHPQNVVRLDLNRRQASDNVENNRYTRARRYMFDWLAQGVMILEPEPAIYVHVQEFEDEAGTVYRRQGFMALVRLAEYEERVVLPHERTLKGPKADRLELMKATDANLSQIFFLYDDEQGEVDGPLYGATKGAEPALDIRTEDGIRHQLWAVRDAQVQQAVAKGLEDRPLLIADGHHRYETALAYRDFRREVAEEADANAPYEFVMGFLVNMHDPGLQVFPTHRVVHSVKDFDGAKLRAQLESAGLYQVEALGWELLDDLDGLRERLEAAGREYPSFVVAMEADKALLLVQYVGGVDAPVFDEETPEEVRRLDVAILHEALFDRMLGIDREAQEAKANLGYVKGWAEARAALDEPGHQMVVFMNATPVEQVNRVCLSGGKMPQKSTFFYPKVLSGLVINLL</sequence>
<dbReference type="EMBL" id="VOSL01000050">
    <property type="protein sequence ID" value="TXD35473.1"/>
    <property type="molecule type" value="Genomic_DNA"/>
</dbReference>
<dbReference type="AlphaFoldDB" id="A0A5C6X8K5"/>